<reference evidence="11 12" key="1">
    <citation type="submission" date="2020-08" db="EMBL/GenBank/DDBJ databases">
        <title>Sequencing the genomes of 1000 actinobacteria strains.</title>
        <authorList>
            <person name="Klenk H.-P."/>
        </authorList>
    </citation>
    <scope>NUCLEOTIDE SEQUENCE [LARGE SCALE GENOMIC DNA]</scope>
    <source>
        <strain evidence="11 12">DSM 44551</strain>
    </source>
</reference>
<dbReference type="CDD" id="cd17930">
    <property type="entry name" value="DEXHc_cas3"/>
    <property type="match status" value="1"/>
</dbReference>
<dbReference type="GO" id="GO:0004519">
    <property type="term" value="F:endonuclease activity"/>
    <property type="evidence" value="ECO:0007669"/>
    <property type="project" value="UniProtKB-KW"/>
</dbReference>
<evidence type="ECO:0000256" key="8">
    <source>
        <dbReference type="ARBA" id="ARBA00022840"/>
    </source>
</evidence>
<name>A0A7W8QIR3_9ACTN</name>
<dbReference type="EMBL" id="JACHDB010000001">
    <property type="protein sequence ID" value="MBB5431045.1"/>
    <property type="molecule type" value="Genomic_DNA"/>
</dbReference>
<dbReference type="GO" id="GO:0046872">
    <property type="term" value="F:metal ion binding"/>
    <property type="evidence" value="ECO:0007669"/>
    <property type="project" value="UniProtKB-KW"/>
</dbReference>
<keyword evidence="6 11" id="KW-0378">Hydrolase</keyword>
<keyword evidence="9" id="KW-0051">Antiviral defense</keyword>
<dbReference type="InterPro" id="IPR027417">
    <property type="entry name" value="P-loop_NTPase"/>
</dbReference>
<dbReference type="GO" id="GO:0016787">
    <property type="term" value="F:hydrolase activity"/>
    <property type="evidence" value="ECO:0007669"/>
    <property type="project" value="UniProtKB-KW"/>
</dbReference>
<comment type="similarity">
    <text evidence="1">In the N-terminal section; belongs to the CRISPR-associated nuclease Cas3-HD family.</text>
</comment>
<dbReference type="GO" id="GO:0003723">
    <property type="term" value="F:RNA binding"/>
    <property type="evidence" value="ECO:0007669"/>
    <property type="project" value="TreeGrafter"/>
</dbReference>
<dbReference type="Pfam" id="PF18019">
    <property type="entry name" value="Cas3_HD"/>
    <property type="match status" value="1"/>
</dbReference>
<dbReference type="NCBIfam" id="TIGR01596">
    <property type="entry name" value="cas3_HD"/>
    <property type="match status" value="1"/>
</dbReference>
<organism evidence="11 12">
    <name type="scientific">Nocardiopsis composta</name>
    <dbReference type="NCBI Taxonomy" id="157465"/>
    <lineage>
        <taxon>Bacteria</taxon>
        <taxon>Bacillati</taxon>
        <taxon>Actinomycetota</taxon>
        <taxon>Actinomycetes</taxon>
        <taxon>Streptosporangiales</taxon>
        <taxon>Nocardiopsidaceae</taxon>
        <taxon>Nocardiopsis</taxon>
    </lineage>
</organism>
<keyword evidence="7 11" id="KW-0347">Helicase</keyword>
<dbReference type="Pfam" id="PF18395">
    <property type="entry name" value="Cas3_C"/>
    <property type="match status" value="1"/>
</dbReference>
<dbReference type="GO" id="GO:0005524">
    <property type="term" value="F:ATP binding"/>
    <property type="evidence" value="ECO:0007669"/>
    <property type="project" value="UniProtKB-KW"/>
</dbReference>
<dbReference type="InterPro" id="IPR041372">
    <property type="entry name" value="Cas3_C"/>
</dbReference>
<dbReference type="Pfam" id="PF22590">
    <property type="entry name" value="Cas3-like_C_2"/>
    <property type="match status" value="1"/>
</dbReference>
<dbReference type="PANTHER" id="PTHR47963">
    <property type="entry name" value="DEAD-BOX ATP-DEPENDENT RNA HELICASE 47, MITOCHONDRIAL"/>
    <property type="match status" value="1"/>
</dbReference>
<dbReference type="InterPro" id="IPR014001">
    <property type="entry name" value="Helicase_ATP-bd"/>
</dbReference>
<evidence type="ECO:0000256" key="6">
    <source>
        <dbReference type="ARBA" id="ARBA00022801"/>
    </source>
</evidence>
<evidence type="ECO:0000256" key="9">
    <source>
        <dbReference type="ARBA" id="ARBA00023118"/>
    </source>
</evidence>
<keyword evidence="5" id="KW-0547">Nucleotide-binding</keyword>
<dbReference type="CDD" id="cd09641">
    <property type="entry name" value="Cas3''_I"/>
    <property type="match status" value="1"/>
</dbReference>
<dbReference type="InterPro" id="IPR006483">
    <property type="entry name" value="CRISPR-assoc_Cas3_HD"/>
</dbReference>
<evidence type="ECO:0000256" key="5">
    <source>
        <dbReference type="ARBA" id="ARBA00022741"/>
    </source>
</evidence>
<keyword evidence="11" id="KW-0255">Endonuclease</keyword>
<dbReference type="SMART" id="SM00487">
    <property type="entry name" value="DEXDc"/>
    <property type="match status" value="1"/>
</dbReference>
<dbReference type="InterPro" id="IPR054712">
    <property type="entry name" value="Cas3-like_dom"/>
</dbReference>
<evidence type="ECO:0000256" key="4">
    <source>
        <dbReference type="ARBA" id="ARBA00022723"/>
    </source>
</evidence>
<keyword evidence="3" id="KW-0540">Nuclease</keyword>
<evidence type="ECO:0000259" key="10">
    <source>
        <dbReference type="PROSITE" id="PS51643"/>
    </source>
</evidence>
<dbReference type="Gene3D" id="1.10.3210.30">
    <property type="match status" value="1"/>
</dbReference>
<dbReference type="AlphaFoldDB" id="A0A7W8QIR3"/>
<dbReference type="PANTHER" id="PTHR47963:SF9">
    <property type="entry name" value="CRISPR-ASSOCIATED ENDONUCLEASE_HELICASE CAS3"/>
    <property type="match status" value="1"/>
</dbReference>
<keyword evidence="4" id="KW-0479">Metal-binding</keyword>
<keyword evidence="12" id="KW-1185">Reference proteome</keyword>
<dbReference type="InterPro" id="IPR038257">
    <property type="entry name" value="CRISPR-assoc_Cas3_HD_sf"/>
</dbReference>
<evidence type="ECO:0000256" key="3">
    <source>
        <dbReference type="ARBA" id="ARBA00022722"/>
    </source>
</evidence>
<comment type="caution">
    <text evidence="11">The sequence shown here is derived from an EMBL/GenBank/DDBJ whole genome shotgun (WGS) entry which is preliminary data.</text>
</comment>
<dbReference type="InterPro" id="IPR006474">
    <property type="entry name" value="Helicase_Cas3_CRISPR-ass_core"/>
</dbReference>
<evidence type="ECO:0000313" key="12">
    <source>
        <dbReference type="Proteomes" id="UP000572635"/>
    </source>
</evidence>
<dbReference type="Gene3D" id="3.40.50.300">
    <property type="entry name" value="P-loop containing nucleotide triphosphate hydrolases"/>
    <property type="match status" value="2"/>
</dbReference>
<dbReference type="GO" id="GO:0003724">
    <property type="term" value="F:RNA helicase activity"/>
    <property type="evidence" value="ECO:0007669"/>
    <property type="project" value="TreeGrafter"/>
</dbReference>
<keyword evidence="8" id="KW-0067">ATP-binding</keyword>
<protein>
    <submittedName>
        <fullName evidence="11">CRISPR-associated endonuclease/helicase Cas3</fullName>
        <ecNumber evidence="11">3.1.-.-</ecNumber>
        <ecNumber evidence="11">3.6.4.-</ecNumber>
    </submittedName>
</protein>
<evidence type="ECO:0000256" key="2">
    <source>
        <dbReference type="ARBA" id="ARBA00009046"/>
    </source>
</evidence>
<evidence type="ECO:0000313" key="11">
    <source>
        <dbReference type="EMBL" id="MBB5431045.1"/>
    </source>
</evidence>
<evidence type="ECO:0000256" key="1">
    <source>
        <dbReference type="ARBA" id="ARBA00006847"/>
    </source>
</evidence>
<accession>A0A7W8QIR3</accession>
<dbReference type="SUPFAM" id="SSF52540">
    <property type="entry name" value="P-loop containing nucleoside triphosphate hydrolases"/>
    <property type="match status" value="1"/>
</dbReference>
<dbReference type="PROSITE" id="PS51643">
    <property type="entry name" value="HD_CAS3"/>
    <property type="match status" value="1"/>
</dbReference>
<dbReference type="NCBIfam" id="TIGR01587">
    <property type="entry name" value="cas3_core"/>
    <property type="match status" value="1"/>
</dbReference>
<comment type="similarity">
    <text evidence="2">In the central section; belongs to the CRISPR-associated helicase Cas3 family.</text>
</comment>
<sequence length="966" mass="104514">MSYEEYAQRLSAGLSAAARSVWAKHDWDSGGWLPLWRHMGDSAGVAAYLWDEWLAPQVRVRISEALPEGEADGRRLAVWLAMVHDIGKATPAFACQVDELAEGMRSNGLVMDSAKQMTERSKAPHGVAGQLLLVGWLQGRGWSRREVQQFSVVVGGHHGVPPGDMDLREAAQEPALLYGPAGTESWRQVQGELLDGAAAACRIGGRLPAWQSAKLPQPGQVLLSALVIVSDWIASNSALFPYFQQSGGAGAERVSQALQRLDLPAPWRPRPPRGGAQEVFAARFPWAEEARVRPVQQAALAAARAMEEPGMLVIEAPMGEGKTEAALVAAEVLAAASGAGGCFIALPTMATSNAMFPRLTEWIGSLERAGTASVFLAHSKAALNEHYAGLLFGGQEPVQDVDRDGSPGRRGGASGGLVAHRWLRGRKKGMLSDFAAGTIDQLLFAGLKSRHLALRHLALAGKVVVIDEAHAYDTYMNTYLDTVLAWLGAYRVPVVVLSATLPARRRRQLVEAYCQARRDAPEFDPVEQAEGYPLLTSAVPGSPPRVTALEASGRRTEVHIERLADDPRLLSRRLEEELADGGCALVVRNTVKRVHAAARELREYFEGTDVEVSVAHARFVDLDRAGKDRELLASFGPPAKVAELGGRRPEHPRVVVASQVAEQSLDIDFDLLVTDLAPIDLLLQRMGRLHRHLRGEGQGERPKRLRTARCLITGADWERHPPEPDGGSEFVYRPYPLLRAAAVLNPFLEAASAGGRTGVVRLPDDIDRLVQQAYGPGPAGPPEWGGAMEKAAEKHVLEQAKKAEDARAFLLGAPARPGRPLTGWVEAGVGDADDTPRGRAQVRDTGESLEVLVLQRRADGALTTLPGLGEERGGIELPTEFAPPEDAARIAAASALRLPFPLVRPDVIDRVIEELERDCFPAWQGKDAHWVAGELLLILDEDCRARLAGFDVHYSHEDGLEVTDGA</sequence>
<dbReference type="EC" id="3.6.4.-" evidence="11"/>
<evidence type="ECO:0000256" key="7">
    <source>
        <dbReference type="ARBA" id="ARBA00022806"/>
    </source>
</evidence>
<dbReference type="InterPro" id="IPR050547">
    <property type="entry name" value="DEAD_box_RNA_helicases"/>
</dbReference>
<proteinExistence type="inferred from homology"/>
<dbReference type="EC" id="3.1.-.-" evidence="11"/>
<dbReference type="RefSeq" id="WP_184389882.1">
    <property type="nucleotide sequence ID" value="NZ_BAAAJD010000127.1"/>
</dbReference>
<dbReference type="GO" id="GO:0051607">
    <property type="term" value="P:defense response to virus"/>
    <property type="evidence" value="ECO:0007669"/>
    <property type="project" value="UniProtKB-KW"/>
</dbReference>
<feature type="domain" description="HD Cas3-type" evidence="10">
    <location>
        <begin position="28"/>
        <end position="233"/>
    </location>
</feature>
<gene>
    <name evidence="11" type="ORF">HDA36_001129</name>
</gene>
<dbReference type="Proteomes" id="UP000572635">
    <property type="component" value="Unassembled WGS sequence"/>
</dbReference>